<evidence type="ECO:0000256" key="1">
    <source>
        <dbReference type="SAM" id="MobiDB-lite"/>
    </source>
</evidence>
<keyword evidence="3" id="KW-1185">Reference proteome</keyword>
<accession>A0A934RVA7</accession>
<gene>
    <name evidence="2" type="ORF">JIN87_04375</name>
</gene>
<dbReference type="EMBL" id="JAENIL010000006">
    <property type="protein sequence ID" value="MBK1876090.1"/>
    <property type="molecule type" value="Genomic_DNA"/>
</dbReference>
<feature type="compositionally biased region" description="Basic and acidic residues" evidence="1">
    <location>
        <begin position="95"/>
        <end position="119"/>
    </location>
</feature>
<reference evidence="2" key="1">
    <citation type="submission" date="2021-01" db="EMBL/GenBank/DDBJ databases">
        <title>Modified the classification status of verrucomicrobia.</title>
        <authorList>
            <person name="Feng X."/>
        </authorList>
    </citation>
    <scope>NUCLEOTIDE SEQUENCE</scope>
    <source>
        <strain evidence="2">KCTC 13126</strain>
    </source>
</reference>
<feature type="region of interest" description="Disordered" evidence="1">
    <location>
        <begin position="93"/>
        <end position="119"/>
    </location>
</feature>
<protein>
    <submittedName>
        <fullName evidence="2">Uncharacterized protein</fullName>
    </submittedName>
</protein>
<dbReference type="Proteomes" id="UP000617628">
    <property type="component" value="Unassembled WGS sequence"/>
</dbReference>
<sequence length="156" mass="18308">MANSIRSGARPEVDLSLPEWERGWPEFEECVYELEDLSVDSLDEWTWVVLKWILLSQGGDWGGVVKFYGIEDRLRFDVFEIRSASFQAALRSRRKSEDRSKEKARKEIRKGEEPSAVNERHKDRLEAIYARCVPSRFEETYAKRTVKRALRSVLSH</sequence>
<dbReference type="AlphaFoldDB" id="A0A934RVA7"/>
<proteinExistence type="predicted"/>
<evidence type="ECO:0000313" key="3">
    <source>
        <dbReference type="Proteomes" id="UP000617628"/>
    </source>
</evidence>
<organism evidence="2 3">
    <name type="scientific">Pelagicoccus mobilis</name>
    <dbReference type="NCBI Taxonomy" id="415221"/>
    <lineage>
        <taxon>Bacteria</taxon>
        <taxon>Pseudomonadati</taxon>
        <taxon>Verrucomicrobiota</taxon>
        <taxon>Opitutia</taxon>
        <taxon>Puniceicoccales</taxon>
        <taxon>Pelagicoccaceae</taxon>
        <taxon>Pelagicoccus</taxon>
    </lineage>
</organism>
<evidence type="ECO:0000313" key="2">
    <source>
        <dbReference type="EMBL" id="MBK1876090.1"/>
    </source>
</evidence>
<name>A0A934RVA7_9BACT</name>
<comment type="caution">
    <text evidence="2">The sequence shown here is derived from an EMBL/GenBank/DDBJ whole genome shotgun (WGS) entry which is preliminary data.</text>
</comment>